<dbReference type="SUPFAM" id="SSF53335">
    <property type="entry name" value="S-adenosyl-L-methionine-dependent methyltransferases"/>
    <property type="match status" value="1"/>
</dbReference>
<dbReference type="EMBL" id="QZFU01000019">
    <property type="protein sequence ID" value="RJO75173.1"/>
    <property type="molecule type" value="Genomic_DNA"/>
</dbReference>
<dbReference type="Pfam" id="PF13578">
    <property type="entry name" value="Methyltransf_24"/>
    <property type="match status" value="1"/>
</dbReference>
<dbReference type="CDD" id="cd02440">
    <property type="entry name" value="AdoMet_MTases"/>
    <property type="match status" value="1"/>
</dbReference>
<sequence length="196" mass="21328">MPRIDKPSRPVPPRVAQAQKAARASEFAMSCTDRTGLVLRTLAASKPGGRVLELGTGTGVGTAWLLAGMDHNARLITIESDPVRCAVARGVIMTDSRAHLHCADAAEWLTTVVGEPFDLAFVDCRPGKFTHRAELFARLAPGALYVVDDLLPQPTWPDDHQDRVDQFLAEIQDESELLCTTMHWNSGMLLGVKASE</sequence>
<dbReference type="AlphaFoldDB" id="A0A3A4K4E3"/>
<dbReference type="PANTHER" id="PTHR43167">
    <property type="entry name" value="PUTATIVE (AFU_ORTHOLOGUE AFUA_6G01830)-RELATED"/>
    <property type="match status" value="1"/>
</dbReference>
<gene>
    <name evidence="1" type="ORF">D5S18_17570</name>
</gene>
<comment type="caution">
    <text evidence="1">The sequence shown here is derived from an EMBL/GenBank/DDBJ whole genome shotgun (WGS) entry which is preliminary data.</text>
</comment>
<dbReference type="Gene3D" id="3.40.50.150">
    <property type="entry name" value="Vaccinia Virus protein VP39"/>
    <property type="match status" value="1"/>
</dbReference>
<protein>
    <recommendedName>
        <fullName evidence="3">Methyltransferase domain-containing protein</fullName>
    </recommendedName>
</protein>
<organism evidence="1 2">
    <name type="scientific">Nocardia panacis</name>
    <dbReference type="NCBI Taxonomy" id="2340916"/>
    <lineage>
        <taxon>Bacteria</taxon>
        <taxon>Bacillati</taxon>
        <taxon>Actinomycetota</taxon>
        <taxon>Actinomycetes</taxon>
        <taxon>Mycobacteriales</taxon>
        <taxon>Nocardiaceae</taxon>
        <taxon>Nocardia</taxon>
    </lineage>
</organism>
<dbReference type="Proteomes" id="UP000266677">
    <property type="component" value="Unassembled WGS sequence"/>
</dbReference>
<evidence type="ECO:0008006" key="3">
    <source>
        <dbReference type="Google" id="ProtNLM"/>
    </source>
</evidence>
<name>A0A3A4K4E3_9NOCA</name>
<evidence type="ECO:0000313" key="1">
    <source>
        <dbReference type="EMBL" id="RJO75173.1"/>
    </source>
</evidence>
<accession>A0A3A4K4E3</accession>
<reference evidence="1 2" key="1">
    <citation type="submission" date="2018-09" db="EMBL/GenBank/DDBJ databases">
        <title>YIM PH21274 draft genome.</title>
        <authorList>
            <person name="Miao C."/>
        </authorList>
    </citation>
    <scope>NUCLEOTIDE SEQUENCE [LARGE SCALE GENOMIC DNA]</scope>
    <source>
        <strain evidence="1 2">YIM PH 21724</strain>
    </source>
</reference>
<evidence type="ECO:0000313" key="2">
    <source>
        <dbReference type="Proteomes" id="UP000266677"/>
    </source>
</evidence>
<keyword evidence="2" id="KW-1185">Reference proteome</keyword>
<dbReference type="OrthoDB" id="484536at2"/>
<dbReference type="PANTHER" id="PTHR43167:SF1">
    <property type="entry name" value="PUTATIVE (AFU_ORTHOLOGUE AFUA_6G01830)-RELATED"/>
    <property type="match status" value="1"/>
</dbReference>
<dbReference type="InterPro" id="IPR029063">
    <property type="entry name" value="SAM-dependent_MTases_sf"/>
</dbReference>
<proteinExistence type="predicted"/>